<dbReference type="InterPro" id="IPR036849">
    <property type="entry name" value="Enolase-like_C_sf"/>
</dbReference>
<comment type="caution">
    <text evidence="5">The sequence shown here is derived from an EMBL/GenBank/DDBJ whole genome shotgun (WGS) entry which is preliminary data.</text>
</comment>
<protein>
    <submittedName>
        <fullName evidence="5">Mandelate racemase</fullName>
    </submittedName>
</protein>
<keyword evidence="3" id="KW-0460">Magnesium</keyword>
<dbReference type="SFLD" id="SFLDS00001">
    <property type="entry name" value="Enolase"/>
    <property type="match status" value="1"/>
</dbReference>
<dbReference type="CDD" id="cd03328">
    <property type="entry name" value="MR_like_3"/>
    <property type="match status" value="1"/>
</dbReference>
<dbReference type="PANTHER" id="PTHR13794:SF58">
    <property type="entry name" value="MITOCHONDRIAL ENOLASE SUPERFAMILY MEMBER 1"/>
    <property type="match status" value="1"/>
</dbReference>
<dbReference type="SUPFAM" id="SSF51604">
    <property type="entry name" value="Enolase C-terminal domain-like"/>
    <property type="match status" value="1"/>
</dbReference>
<dbReference type="SUPFAM" id="SSF54826">
    <property type="entry name" value="Enolase N-terminal domain-like"/>
    <property type="match status" value="1"/>
</dbReference>
<evidence type="ECO:0000259" key="4">
    <source>
        <dbReference type="SMART" id="SM00922"/>
    </source>
</evidence>
<evidence type="ECO:0000256" key="2">
    <source>
        <dbReference type="ARBA" id="ARBA00022723"/>
    </source>
</evidence>
<dbReference type="Pfam" id="PF02746">
    <property type="entry name" value="MR_MLE_N"/>
    <property type="match status" value="1"/>
</dbReference>
<dbReference type="Pfam" id="PF13378">
    <property type="entry name" value="MR_MLE_C"/>
    <property type="match status" value="1"/>
</dbReference>
<dbReference type="Proteomes" id="UP000282656">
    <property type="component" value="Unassembled WGS sequence"/>
</dbReference>
<dbReference type="InterPro" id="IPR013342">
    <property type="entry name" value="Mandelate_racemase_C"/>
</dbReference>
<reference evidence="6" key="1">
    <citation type="submission" date="2018-09" db="EMBL/GenBank/DDBJ databases">
        <authorList>
            <person name="Livingstone P.G."/>
            <person name="Whitworth D.E."/>
        </authorList>
    </citation>
    <scope>NUCLEOTIDE SEQUENCE [LARGE SCALE GENOMIC DNA]</scope>
    <source>
        <strain evidence="6">AB047A</strain>
    </source>
</reference>
<gene>
    <name evidence="5" type="ORF">D7X96_25975</name>
</gene>
<accession>A0A3A8QME7</accession>
<dbReference type="GO" id="GO:0016836">
    <property type="term" value="F:hydro-lyase activity"/>
    <property type="evidence" value="ECO:0007669"/>
    <property type="project" value="TreeGrafter"/>
</dbReference>
<evidence type="ECO:0000256" key="1">
    <source>
        <dbReference type="ARBA" id="ARBA00001946"/>
    </source>
</evidence>
<evidence type="ECO:0000256" key="3">
    <source>
        <dbReference type="ARBA" id="ARBA00022842"/>
    </source>
</evidence>
<keyword evidence="6" id="KW-1185">Reference proteome</keyword>
<dbReference type="EMBL" id="RAWM01000085">
    <property type="protein sequence ID" value="RKH64354.1"/>
    <property type="molecule type" value="Genomic_DNA"/>
</dbReference>
<dbReference type="AlphaFoldDB" id="A0A3A8QME7"/>
<comment type="cofactor">
    <cofactor evidence="1">
        <name>Mg(2+)</name>
        <dbReference type="ChEBI" id="CHEBI:18420"/>
    </cofactor>
</comment>
<dbReference type="GO" id="GO:0009063">
    <property type="term" value="P:amino acid catabolic process"/>
    <property type="evidence" value="ECO:0007669"/>
    <property type="project" value="InterPro"/>
</dbReference>
<dbReference type="SFLD" id="SFLDG00179">
    <property type="entry name" value="mandelate_racemase"/>
    <property type="match status" value="1"/>
</dbReference>
<sequence>MPSSPRHDSAAPIERVDVSAYTVPTDQPESDGTFAWTSTTLLLVEPVAGGQRGLGYTYAAAAGASLIRDLLVPLLVGADAWDLPARMASLLHRVRNLGSRGLAARALSAVDTALWDLKAKLLGVPLARLFGLARASAPLYGSGGFTSYTDRQLQTQLTGWADAGIPRVKMKVGTHADADPARVRGVREALGPGPALFVDANGAYTVKQALALAQDFLDAGVSWFEEPVSSDDLSGLRRVRDGVPAGLDVTAGEYGDSGPYFRRMLEAGAVDVLQADATRCLGFTGFLQADALADVFHVPLSAHCAPALHLHVACAARRLVHVEYFHDHARLERMLFDGVPPPVDGAMAPDLSRPGMGLELKRADAARFAVETSP</sequence>
<evidence type="ECO:0000313" key="6">
    <source>
        <dbReference type="Proteomes" id="UP000282656"/>
    </source>
</evidence>
<proteinExistence type="predicted"/>
<dbReference type="Gene3D" id="3.30.390.10">
    <property type="entry name" value="Enolase-like, N-terminal domain"/>
    <property type="match status" value="1"/>
</dbReference>
<dbReference type="GO" id="GO:0000287">
    <property type="term" value="F:magnesium ion binding"/>
    <property type="evidence" value="ECO:0007669"/>
    <property type="project" value="TreeGrafter"/>
</dbReference>
<feature type="domain" description="Mandelate racemase/muconate lactonizing enzyme C-terminal" evidence="4">
    <location>
        <begin position="150"/>
        <end position="246"/>
    </location>
</feature>
<dbReference type="InterPro" id="IPR018110">
    <property type="entry name" value="Mandel_Rmase/mucon_lact_enz_CS"/>
</dbReference>
<dbReference type="PROSITE" id="PS00908">
    <property type="entry name" value="MR_MLE_1"/>
    <property type="match status" value="1"/>
</dbReference>
<name>A0A3A8QME7_9BACT</name>
<keyword evidence="2" id="KW-0479">Metal-binding</keyword>
<evidence type="ECO:0000313" key="5">
    <source>
        <dbReference type="EMBL" id="RKH64354.1"/>
    </source>
</evidence>
<organism evidence="5 6">
    <name type="scientific">Corallococcus interemptor</name>
    <dbReference type="NCBI Taxonomy" id="2316720"/>
    <lineage>
        <taxon>Bacteria</taxon>
        <taxon>Pseudomonadati</taxon>
        <taxon>Myxococcota</taxon>
        <taxon>Myxococcia</taxon>
        <taxon>Myxococcales</taxon>
        <taxon>Cystobacterineae</taxon>
        <taxon>Myxococcaceae</taxon>
        <taxon>Corallococcus</taxon>
    </lineage>
</organism>
<dbReference type="InterPro" id="IPR029065">
    <property type="entry name" value="Enolase_C-like"/>
</dbReference>
<dbReference type="InterPro" id="IPR013341">
    <property type="entry name" value="Mandelate_racemase_N_dom"/>
</dbReference>
<dbReference type="InterPro" id="IPR029017">
    <property type="entry name" value="Enolase-like_N"/>
</dbReference>
<dbReference type="PANTHER" id="PTHR13794">
    <property type="entry name" value="ENOLASE SUPERFAMILY, MANDELATE RACEMASE"/>
    <property type="match status" value="1"/>
</dbReference>
<dbReference type="InterPro" id="IPR046945">
    <property type="entry name" value="RHMD-like"/>
</dbReference>
<dbReference type="Gene3D" id="3.20.20.120">
    <property type="entry name" value="Enolase-like C-terminal domain"/>
    <property type="match status" value="1"/>
</dbReference>
<dbReference type="RefSeq" id="WP_121770980.1">
    <property type="nucleotide sequence ID" value="NZ_RAWM01000085.1"/>
</dbReference>
<dbReference type="OrthoDB" id="103536at2"/>
<dbReference type="SMART" id="SM00922">
    <property type="entry name" value="MR_MLE"/>
    <property type="match status" value="1"/>
</dbReference>
<dbReference type="GO" id="GO:0016052">
    <property type="term" value="P:carbohydrate catabolic process"/>
    <property type="evidence" value="ECO:0007669"/>
    <property type="project" value="TreeGrafter"/>
</dbReference>